<dbReference type="Gene3D" id="3.30.1780.10">
    <property type="entry name" value="ornithine cyclodeaminase, domain 1"/>
    <property type="match status" value="1"/>
</dbReference>
<evidence type="ECO:0000256" key="1">
    <source>
        <dbReference type="ARBA" id="ARBA00008903"/>
    </source>
</evidence>
<evidence type="ECO:0000313" key="3">
    <source>
        <dbReference type="Proteomes" id="UP000011625"/>
    </source>
</evidence>
<dbReference type="GO" id="GO:0019752">
    <property type="term" value="P:carboxylic acid metabolic process"/>
    <property type="evidence" value="ECO:0007669"/>
    <property type="project" value="UniProtKB-ARBA"/>
</dbReference>
<dbReference type="EMBL" id="AOME01000054">
    <property type="protein sequence ID" value="EMA52648.1"/>
    <property type="molecule type" value="Genomic_DNA"/>
</dbReference>
<dbReference type="PIRSF" id="PIRSF001439">
    <property type="entry name" value="CryM"/>
    <property type="match status" value="1"/>
</dbReference>
<dbReference type="AlphaFoldDB" id="M0N524"/>
<dbReference type="PATRIC" id="fig|1227456.3.peg.2258"/>
<evidence type="ECO:0000313" key="2">
    <source>
        <dbReference type="EMBL" id="EMA52648.1"/>
    </source>
</evidence>
<gene>
    <name evidence="2" type="ORF">C450_11133</name>
</gene>
<dbReference type="STRING" id="1227456.C450_11133"/>
<dbReference type="Gene3D" id="3.40.50.720">
    <property type="entry name" value="NAD(P)-binding Rossmann-like Domain"/>
    <property type="match status" value="1"/>
</dbReference>
<dbReference type="GO" id="GO:0016491">
    <property type="term" value="F:oxidoreductase activity"/>
    <property type="evidence" value="ECO:0007669"/>
    <property type="project" value="UniProtKB-ARBA"/>
</dbReference>
<dbReference type="PANTHER" id="PTHR13812">
    <property type="entry name" value="KETIMINE REDUCTASE MU-CRYSTALLIN"/>
    <property type="match status" value="1"/>
</dbReference>
<keyword evidence="3" id="KW-1185">Reference proteome</keyword>
<dbReference type="Pfam" id="PF02423">
    <property type="entry name" value="OCD_Mu_crystall"/>
    <property type="match status" value="1"/>
</dbReference>
<comment type="caution">
    <text evidence="2">The sequence shown here is derived from an EMBL/GenBank/DDBJ whole genome shotgun (WGS) entry which is preliminary data.</text>
</comment>
<dbReference type="InterPro" id="IPR036291">
    <property type="entry name" value="NAD(P)-bd_dom_sf"/>
</dbReference>
<dbReference type="InterPro" id="IPR023401">
    <property type="entry name" value="ODC_N"/>
</dbReference>
<protein>
    <submittedName>
        <fullName evidence="2">Ornithine cyclodeaminase</fullName>
    </submittedName>
</protein>
<reference evidence="2 3" key="1">
    <citation type="journal article" date="2014" name="PLoS Genet.">
        <title>Phylogenetically driven sequencing of extremely halophilic archaea reveals strategies for static and dynamic osmo-response.</title>
        <authorList>
            <person name="Becker E.A."/>
            <person name="Seitzer P.M."/>
            <person name="Tritt A."/>
            <person name="Larsen D."/>
            <person name="Krusor M."/>
            <person name="Yao A.I."/>
            <person name="Wu D."/>
            <person name="Madern D."/>
            <person name="Eisen J.A."/>
            <person name="Darling A.E."/>
            <person name="Facciotti M.T."/>
        </authorList>
    </citation>
    <scope>NUCLEOTIDE SEQUENCE [LARGE SCALE GENOMIC DNA]</scope>
    <source>
        <strain evidence="2 3">DSM 8989</strain>
    </source>
</reference>
<name>M0N524_9EURY</name>
<proteinExistence type="inferred from homology"/>
<organism evidence="2 3">
    <name type="scientific">Halococcus salifodinae DSM 8989</name>
    <dbReference type="NCBI Taxonomy" id="1227456"/>
    <lineage>
        <taxon>Archaea</taxon>
        <taxon>Methanobacteriati</taxon>
        <taxon>Methanobacteriota</taxon>
        <taxon>Stenosarchaea group</taxon>
        <taxon>Halobacteria</taxon>
        <taxon>Halobacteriales</taxon>
        <taxon>Halococcaceae</taxon>
        <taxon>Halococcus</taxon>
    </lineage>
</organism>
<dbReference type="InterPro" id="IPR003462">
    <property type="entry name" value="ODC_Mu_crystall"/>
</dbReference>
<dbReference type="GO" id="GO:0005737">
    <property type="term" value="C:cytoplasm"/>
    <property type="evidence" value="ECO:0007669"/>
    <property type="project" value="TreeGrafter"/>
</dbReference>
<sequence>MTPATEPDEALFLTSEECAGLATPAEYVAAVREGYRQRGHGAPAAPRTTLRNDDPPGMLTGYSAILPETGAMGGYTYAAGFGDHDARFMLPLFDADSGAPLALLDGASLNPFKTGAAGAVGIDALAREDATTLAVIGSGAQARGQLRAAATVRAFDTVNVYSPTADHRESFAATMNERLDPAVAAVASSAAAVEDADVVITATNSSEPVFDGDLLEAGAHVTAMGQYHPERHELDATTIERATYVPDLRERVTQDAGSFIHAVEEGVVTEDAIHAELGEVVAGEAPGRETDEEITVFDSGGTGIETVAAAHLLYETAREKGLGSPIEFAPASQALTGE</sequence>
<dbReference type="RefSeq" id="WP_005043398.1">
    <property type="nucleotide sequence ID" value="NZ_AOME01000054.1"/>
</dbReference>
<comment type="similarity">
    <text evidence="1">Belongs to the ornithine cyclodeaminase/mu-crystallin family.</text>
</comment>
<dbReference type="FunFam" id="3.40.50.720:FF:000311">
    <property type="entry name" value="Ornithine cyclodeaminase"/>
    <property type="match status" value="1"/>
</dbReference>
<dbReference type="OrthoDB" id="182805at2157"/>
<dbReference type="Proteomes" id="UP000011625">
    <property type="component" value="Unassembled WGS sequence"/>
</dbReference>
<accession>M0N524</accession>
<dbReference type="PANTHER" id="PTHR13812:SF19">
    <property type="entry name" value="KETIMINE REDUCTASE MU-CRYSTALLIN"/>
    <property type="match status" value="1"/>
</dbReference>
<dbReference type="SUPFAM" id="SSF51735">
    <property type="entry name" value="NAD(P)-binding Rossmann-fold domains"/>
    <property type="match status" value="1"/>
</dbReference>